<evidence type="ECO:0000256" key="1">
    <source>
        <dbReference type="SAM" id="SignalP"/>
    </source>
</evidence>
<keyword evidence="7" id="KW-1185">Reference proteome</keyword>
<dbReference type="EMBL" id="QXGF01000454">
    <property type="protein sequence ID" value="KAE8939977.1"/>
    <property type="molecule type" value="Genomic_DNA"/>
</dbReference>
<name>A0A6A3Y995_9STRA</name>
<evidence type="ECO:0000313" key="4">
    <source>
        <dbReference type="EMBL" id="KAE9214371.1"/>
    </source>
</evidence>
<accession>A0A6A3Y995</accession>
<organism evidence="4 7">
    <name type="scientific">Phytophthora fragariae</name>
    <dbReference type="NCBI Taxonomy" id="53985"/>
    <lineage>
        <taxon>Eukaryota</taxon>
        <taxon>Sar</taxon>
        <taxon>Stramenopiles</taxon>
        <taxon>Oomycota</taxon>
        <taxon>Peronosporomycetes</taxon>
        <taxon>Peronosporales</taxon>
        <taxon>Peronosporaceae</taxon>
        <taxon>Phytophthora</taxon>
    </lineage>
</organism>
<evidence type="ECO:0000313" key="5">
    <source>
        <dbReference type="EMBL" id="KAE9237342.1"/>
    </source>
</evidence>
<dbReference type="Proteomes" id="UP000429523">
    <property type="component" value="Unassembled WGS sequence"/>
</dbReference>
<dbReference type="Proteomes" id="UP000433483">
    <property type="component" value="Unassembled WGS sequence"/>
</dbReference>
<reference evidence="6 7" key="1">
    <citation type="submission" date="2018-08" db="EMBL/GenBank/DDBJ databases">
        <title>Genomic investigation of the strawberry pathogen Phytophthora fragariae indicates pathogenicity is determined by transcriptional variation in three key races.</title>
        <authorList>
            <person name="Adams T.M."/>
            <person name="Armitage A.D."/>
            <person name="Sobczyk M.K."/>
            <person name="Bates H.J."/>
            <person name="Dunwell J.M."/>
            <person name="Nellist C.F."/>
            <person name="Harrison R.J."/>
        </authorList>
    </citation>
    <scope>NUCLEOTIDE SEQUENCE [LARGE SCALE GENOMIC DNA]</scope>
    <source>
        <strain evidence="5 8">BC-1</strain>
        <strain evidence="4 7">NOV-27</strain>
        <strain evidence="3 9">NOV-71</strain>
        <strain evidence="2 6">NOV-9</strain>
    </source>
</reference>
<comment type="caution">
    <text evidence="4">The sequence shown here is derived from an EMBL/GenBank/DDBJ whole genome shotgun (WGS) entry which is preliminary data.</text>
</comment>
<dbReference type="EMBL" id="QXGB01000452">
    <property type="protein sequence ID" value="KAE9214371.1"/>
    <property type="molecule type" value="Genomic_DNA"/>
</dbReference>
<dbReference type="Proteomes" id="UP000441208">
    <property type="component" value="Unassembled WGS sequence"/>
</dbReference>
<dbReference type="Proteomes" id="UP000440367">
    <property type="component" value="Unassembled WGS sequence"/>
</dbReference>
<dbReference type="EMBL" id="QXFZ01000458">
    <property type="protein sequence ID" value="KAE9115633.1"/>
    <property type="molecule type" value="Genomic_DNA"/>
</dbReference>
<keyword evidence="1" id="KW-0732">Signal</keyword>
<feature type="signal peptide" evidence="1">
    <location>
        <begin position="1"/>
        <end position="25"/>
    </location>
</feature>
<evidence type="ECO:0000313" key="7">
    <source>
        <dbReference type="Proteomes" id="UP000433483"/>
    </source>
</evidence>
<evidence type="ECO:0000313" key="2">
    <source>
        <dbReference type="EMBL" id="KAE8939977.1"/>
    </source>
</evidence>
<evidence type="ECO:0008006" key="10">
    <source>
        <dbReference type="Google" id="ProtNLM"/>
    </source>
</evidence>
<evidence type="ECO:0000313" key="8">
    <source>
        <dbReference type="Proteomes" id="UP000440367"/>
    </source>
</evidence>
<dbReference type="EMBL" id="QXGD01000491">
    <property type="protein sequence ID" value="KAE9237342.1"/>
    <property type="molecule type" value="Genomic_DNA"/>
</dbReference>
<dbReference type="AlphaFoldDB" id="A0A6A3Y995"/>
<evidence type="ECO:0000313" key="6">
    <source>
        <dbReference type="Proteomes" id="UP000429523"/>
    </source>
</evidence>
<evidence type="ECO:0000313" key="9">
    <source>
        <dbReference type="Proteomes" id="UP000441208"/>
    </source>
</evidence>
<sequence>MSPWRSPRYSAILFVVLLSPQAMLASHSGCPVPVCGSTCSKTDPLPPGPGSHENLHQIRAQIAPCWR</sequence>
<proteinExistence type="predicted"/>
<evidence type="ECO:0000313" key="3">
    <source>
        <dbReference type="EMBL" id="KAE9115633.1"/>
    </source>
</evidence>
<gene>
    <name evidence="5" type="ORF">PF002_g10968</name>
    <name evidence="4" type="ORF">PF005_g9855</name>
    <name evidence="3" type="ORF">PF007_g9959</name>
    <name evidence="2" type="ORF">PF009_g10196</name>
</gene>
<feature type="chain" id="PRO_5036166850" description="RxLR effector protein" evidence="1">
    <location>
        <begin position="26"/>
        <end position="67"/>
    </location>
</feature>
<protein>
    <recommendedName>
        <fullName evidence="10">RxLR effector protein</fullName>
    </recommendedName>
</protein>